<dbReference type="PANTHER" id="PTHR31321">
    <property type="entry name" value="ACYL-COA THIOESTER HYDROLASE YBHC-RELATED"/>
    <property type="match status" value="1"/>
</dbReference>
<name>D2RYU8_HALTV</name>
<evidence type="ECO:0000256" key="2">
    <source>
        <dbReference type="ARBA" id="ARBA00022801"/>
    </source>
</evidence>
<evidence type="ECO:0000313" key="5">
    <source>
        <dbReference type="EMBL" id="ADB61916.1"/>
    </source>
</evidence>
<dbReference type="SUPFAM" id="SSF51126">
    <property type="entry name" value="Pectin lyase-like"/>
    <property type="match status" value="1"/>
</dbReference>
<dbReference type="Gene3D" id="2.160.20.10">
    <property type="entry name" value="Single-stranded right-handed beta-helix, Pectin lyase-like"/>
    <property type="match status" value="1"/>
</dbReference>
<organism evidence="5 6">
    <name type="scientific">Haloterrigena turkmenica (strain ATCC 51198 / DSM 5511 / JCM 9101 / NCIMB 13204 / VKM B-1734 / 4k)</name>
    <name type="common">Halococcus turkmenicus</name>
    <dbReference type="NCBI Taxonomy" id="543526"/>
    <lineage>
        <taxon>Archaea</taxon>
        <taxon>Methanobacteriati</taxon>
        <taxon>Methanobacteriota</taxon>
        <taxon>Stenosarchaea group</taxon>
        <taxon>Halobacteria</taxon>
        <taxon>Halobacteriales</taxon>
        <taxon>Natrialbaceae</taxon>
        <taxon>Haloterrigena</taxon>
    </lineage>
</organism>
<sequence length="326" mass="37116">MRCRTEPLYRAAPQLRASMQVESFDFVVARDESGDFESVQAAIDAVPDFRDAETTIFLESGTYEEKLVVPTSKTNVTLVGEDPEETILTYDDYNGEANRFGEEMGTTESSSCFLFGDDFTARDLTFQNTAGAVGQAVAVRVDGDRAVFENCRFLGHQDTLYTHGEDSRQYYRDCYVEGRVDFIFGWSTAVFEDCEIFCTGDKGYVTAASTTEDTDYGYLFRNCEITGDAPENSFYLGRPWRPYAQTVFAHCYLGEHVRPEGWHNWRDPDKEETAFYAEYENEGPGFTPDERVDWAHQLTDEEATEYTRETVLDGWDPLERLADADD</sequence>
<dbReference type="Pfam" id="PF01095">
    <property type="entry name" value="Pectinesterase"/>
    <property type="match status" value="1"/>
</dbReference>
<dbReference type="eggNOG" id="arCOG02495">
    <property type="taxonomic scope" value="Archaea"/>
</dbReference>
<dbReference type="GO" id="GO:0042545">
    <property type="term" value="P:cell wall modification"/>
    <property type="evidence" value="ECO:0007669"/>
    <property type="project" value="InterPro"/>
</dbReference>
<dbReference type="InterPro" id="IPR012334">
    <property type="entry name" value="Pectin_lyas_fold"/>
</dbReference>
<gene>
    <name evidence="5" type="ordered locus">Htur_3049</name>
</gene>
<evidence type="ECO:0000259" key="4">
    <source>
        <dbReference type="Pfam" id="PF01095"/>
    </source>
</evidence>
<dbReference type="HOGENOM" id="CLU_012243_3_1_2"/>
<dbReference type="FunFam" id="2.160.20.10:FF:000052">
    <property type="entry name" value="Pectinesterase"/>
    <property type="match status" value="1"/>
</dbReference>
<evidence type="ECO:0000256" key="3">
    <source>
        <dbReference type="ARBA" id="ARBA00023085"/>
    </source>
</evidence>
<keyword evidence="3" id="KW-0063">Aspartyl esterase</keyword>
<dbReference type="KEGG" id="htu:Htur_3049"/>
<protein>
    <submittedName>
        <fullName evidence="5">Pectinesterase</fullName>
        <ecNumber evidence="5">3.1.1.11</ecNumber>
    </submittedName>
</protein>
<feature type="domain" description="Pectinesterase catalytic" evidence="4">
    <location>
        <begin position="25"/>
        <end position="314"/>
    </location>
</feature>
<keyword evidence="6" id="KW-1185">Reference proteome</keyword>
<dbReference type="InterPro" id="IPR000070">
    <property type="entry name" value="Pectinesterase_cat"/>
</dbReference>
<dbReference type="STRING" id="543526.Htur_3049"/>
<reference evidence="5 6" key="1">
    <citation type="journal article" date="2010" name="Stand. Genomic Sci.">
        <title>Complete genome sequence of Haloterrigena turkmenica type strain (4k).</title>
        <authorList>
            <person name="Saunders E."/>
            <person name="Tindall B.J."/>
            <person name="Fahnrich R."/>
            <person name="Lapidus A."/>
            <person name="Copeland A."/>
            <person name="Del Rio T.G."/>
            <person name="Lucas S."/>
            <person name="Chen F."/>
            <person name="Tice H."/>
            <person name="Cheng J.F."/>
            <person name="Han C."/>
            <person name="Detter J.C."/>
            <person name="Bruce D."/>
            <person name="Goodwin L."/>
            <person name="Chain P."/>
            <person name="Pitluck S."/>
            <person name="Pati A."/>
            <person name="Ivanova N."/>
            <person name="Mavromatis K."/>
            <person name="Chen A."/>
            <person name="Palaniappan K."/>
            <person name="Land M."/>
            <person name="Hauser L."/>
            <person name="Chang Y.J."/>
            <person name="Jeffries C.D."/>
            <person name="Brettin T."/>
            <person name="Rohde M."/>
            <person name="Goker M."/>
            <person name="Bristow J."/>
            <person name="Eisen J.A."/>
            <person name="Markowitz V."/>
            <person name="Hugenholtz P."/>
            <person name="Klenk H.P."/>
            <person name="Kyrpides N.C."/>
        </authorList>
    </citation>
    <scope>NUCLEOTIDE SEQUENCE [LARGE SCALE GENOMIC DNA]</scope>
    <source>
        <strain evidence="6">ATCC 51198 / DSM 5511 / JCM 9101 / NCIMB 13204 / VKM B-1734 / 4k</strain>
    </source>
</reference>
<dbReference type="AlphaFoldDB" id="D2RYU8"/>
<evidence type="ECO:0000256" key="1">
    <source>
        <dbReference type="ARBA" id="ARBA00008891"/>
    </source>
</evidence>
<accession>D2RYU8</accession>
<dbReference type="GO" id="GO:0030599">
    <property type="term" value="F:pectinesterase activity"/>
    <property type="evidence" value="ECO:0007669"/>
    <property type="project" value="UniProtKB-EC"/>
</dbReference>
<dbReference type="InterPro" id="IPR011050">
    <property type="entry name" value="Pectin_lyase_fold/virulence"/>
</dbReference>
<dbReference type="EC" id="3.1.1.11" evidence="5"/>
<dbReference type="PANTHER" id="PTHR31321:SF57">
    <property type="entry name" value="PECTINESTERASE 53-RELATED"/>
    <property type="match status" value="1"/>
</dbReference>
<proteinExistence type="inferred from homology"/>
<keyword evidence="2 5" id="KW-0378">Hydrolase</keyword>
<evidence type="ECO:0000313" key="6">
    <source>
        <dbReference type="Proteomes" id="UP000001903"/>
    </source>
</evidence>
<comment type="similarity">
    <text evidence="1">Belongs to the pectinesterase family.</text>
</comment>
<dbReference type="Proteomes" id="UP000001903">
    <property type="component" value="Chromosome"/>
</dbReference>
<dbReference type="EMBL" id="CP001860">
    <property type="protein sequence ID" value="ADB61916.1"/>
    <property type="molecule type" value="Genomic_DNA"/>
</dbReference>